<evidence type="ECO:0000313" key="1">
    <source>
        <dbReference type="EMBL" id="KAI8017459.1"/>
    </source>
</evidence>
<keyword evidence="2" id="KW-1185">Reference proteome</keyword>
<sequence length="342" mass="37434">MVKIILTANAFSGNLPTNIGLFLPNLEVLLLDLNQLTGNIPSSLCNSSKLTMLSLASNLFTGPVPKHLGHLKHVEVLQLFQNQLTNEPGSIELSFLTDLTNCTSLVRLEMEENKLSGTLPNSIGNLSNSLEILSVSVNQLIGTIPKEIGSLRNLNVLDLANNNLNGNIPSTLGEIKSLQRLYLGGNNFHGSIPNEICLLSNLGELYAEYNKLSGSIPSCIENLGEYGSEGRVSTNGDIYSFGVMLLETFTRKKPTNEMFSAKINLRQWVSTSLPNKIMEIVDGGLLRMQNGSDMVTSQSILLAILELGLECTSDMPMERSDIKKVLVKLNKIRKQLLHIQSI</sequence>
<organism evidence="1 2">
    <name type="scientific">Camellia lanceoleosa</name>
    <dbReference type="NCBI Taxonomy" id="1840588"/>
    <lineage>
        <taxon>Eukaryota</taxon>
        <taxon>Viridiplantae</taxon>
        <taxon>Streptophyta</taxon>
        <taxon>Embryophyta</taxon>
        <taxon>Tracheophyta</taxon>
        <taxon>Spermatophyta</taxon>
        <taxon>Magnoliopsida</taxon>
        <taxon>eudicotyledons</taxon>
        <taxon>Gunneridae</taxon>
        <taxon>Pentapetalae</taxon>
        <taxon>asterids</taxon>
        <taxon>Ericales</taxon>
        <taxon>Theaceae</taxon>
        <taxon>Camellia</taxon>
    </lineage>
</organism>
<reference evidence="1 2" key="1">
    <citation type="journal article" date="2022" name="Plant J.">
        <title>Chromosome-level genome of Camellia lanceoleosa provides a valuable resource for understanding genome evolution and self-incompatibility.</title>
        <authorList>
            <person name="Gong W."/>
            <person name="Xiao S."/>
            <person name="Wang L."/>
            <person name="Liao Z."/>
            <person name="Chang Y."/>
            <person name="Mo W."/>
            <person name="Hu G."/>
            <person name="Li W."/>
            <person name="Zhao G."/>
            <person name="Zhu H."/>
            <person name="Hu X."/>
            <person name="Ji K."/>
            <person name="Xiang X."/>
            <person name="Song Q."/>
            <person name="Yuan D."/>
            <person name="Jin S."/>
            <person name="Zhang L."/>
        </authorList>
    </citation>
    <scope>NUCLEOTIDE SEQUENCE [LARGE SCALE GENOMIC DNA]</scope>
    <source>
        <strain evidence="1">SQ_2022a</strain>
    </source>
</reference>
<evidence type="ECO:0000313" key="2">
    <source>
        <dbReference type="Proteomes" id="UP001060215"/>
    </source>
</evidence>
<proteinExistence type="predicted"/>
<dbReference type="Proteomes" id="UP001060215">
    <property type="component" value="Chromosome 2"/>
</dbReference>
<comment type="caution">
    <text evidence="1">The sequence shown here is derived from an EMBL/GenBank/DDBJ whole genome shotgun (WGS) entry which is preliminary data.</text>
</comment>
<accession>A0ACC0HV86</accession>
<gene>
    <name evidence="1" type="ORF">LOK49_LG04G00403</name>
</gene>
<protein>
    <submittedName>
        <fullName evidence="1">Receptor kinase-like protein Xa21</fullName>
    </submittedName>
</protein>
<name>A0ACC0HV86_9ERIC</name>
<dbReference type="EMBL" id="CM045759">
    <property type="protein sequence ID" value="KAI8017459.1"/>
    <property type="molecule type" value="Genomic_DNA"/>
</dbReference>